<proteinExistence type="predicted"/>
<gene>
    <name evidence="1" type="ORF">BLNAU_3472</name>
</gene>
<sequence length="166" mass="17849">MKRRSRISRMTPTRFCGLSSDVGNSLIAGADEQILGWPPIVQKWSGMFFGLLEEDSAGVPAALRSRFAVAFVHRRSVDAVPSARDAAAGLHACRPKAGHHALDVVVAGKGEVQPEMTTLANVSMMQPNNPLLAWTEVVIAQQEVCLSGVSKCLFCRSIVVTEALYG</sequence>
<reference evidence="1 2" key="1">
    <citation type="journal article" date="2022" name="bioRxiv">
        <title>Genomics of Preaxostyla Flagellates Illuminates Evolutionary Transitions and the Path Towards Mitochondrial Loss.</title>
        <authorList>
            <person name="Novak L.V.F."/>
            <person name="Treitli S.C."/>
            <person name="Pyrih J."/>
            <person name="Halakuc P."/>
            <person name="Pipaliya S.V."/>
            <person name="Vacek V."/>
            <person name="Brzon O."/>
            <person name="Soukal P."/>
            <person name="Eme L."/>
            <person name="Dacks J.B."/>
            <person name="Karnkowska A."/>
            <person name="Elias M."/>
            <person name="Hampl V."/>
        </authorList>
    </citation>
    <scope>NUCLEOTIDE SEQUENCE [LARGE SCALE GENOMIC DNA]</scope>
    <source>
        <strain evidence="1">NAU3</strain>
        <tissue evidence="1">Gut</tissue>
    </source>
</reference>
<protein>
    <submittedName>
        <fullName evidence="1">Uncharacterized protein</fullName>
    </submittedName>
</protein>
<accession>A0ABQ9YD66</accession>
<dbReference type="Proteomes" id="UP001281761">
    <property type="component" value="Unassembled WGS sequence"/>
</dbReference>
<evidence type="ECO:0000313" key="2">
    <source>
        <dbReference type="Proteomes" id="UP001281761"/>
    </source>
</evidence>
<organism evidence="1 2">
    <name type="scientific">Blattamonas nauphoetae</name>
    <dbReference type="NCBI Taxonomy" id="2049346"/>
    <lineage>
        <taxon>Eukaryota</taxon>
        <taxon>Metamonada</taxon>
        <taxon>Preaxostyla</taxon>
        <taxon>Oxymonadida</taxon>
        <taxon>Blattamonas</taxon>
    </lineage>
</organism>
<dbReference type="EMBL" id="JARBJD010000015">
    <property type="protein sequence ID" value="KAK2961674.1"/>
    <property type="molecule type" value="Genomic_DNA"/>
</dbReference>
<comment type="caution">
    <text evidence="1">The sequence shown here is derived from an EMBL/GenBank/DDBJ whole genome shotgun (WGS) entry which is preliminary data.</text>
</comment>
<name>A0ABQ9YD66_9EUKA</name>
<evidence type="ECO:0000313" key="1">
    <source>
        <dbReference type="EMBL" id="KAK2961674.1"/>
    </source>
</evidence>
<keyword evidence="2" id="KW-1185">Reference proteome</keyword>